<dbReference type="Pfam" id="PF00646">
    <property type="entry name" value="F-box"/>
    <property type="match status" value="1"/>
</dbReference>
<dbReference type="InterPro" id="IPR032675">
    <property type="entry name" value="LRR_dom_sf"/>
</dbReference>
<protein>
    <recommendedName>
        <fullName evidence="1">F-box domain-containing protein</fullName>
    </recommendedName>
</protein>
<evidence type="ECO:0000313" key="2">
    <source>
        <dbReference type="EMBL" id="OBZ68213.1"/>
    </source>
</evidence>
<dbReference type="PROSITE" id="PS50181">
    <property type="entry name" value="FBOX"/>
    <property type="match status" value="1"/>
</dbReference>
<evidence type="ECO:0000259" key="1">
    <source>
        <dbReference type="PROSITE" id="PS50181"/>
    </source>
</evidence>
<sequence length="558" mass="62754">MKTRWARPGHGLLTVVHTHHSTIPSSDPNVTIRTARSSIGHFVLEISLHRAWLLRSSKPLKQHIGATHRRPLLPPPPPVHYPSGIPQRHAEYHTHLTGDIGDIDTRTRYTSRTIADFFLSARIKWLEMDFKGKDNSTLRVTDCLTFKMKRSATGEVDDRPLKRVSIRENLCLEPMLNSCHVAMCDPDQSLRLLKSPLAEEDLQDKSTRLVTASRSYFLDLPVELVLIVFANLDDLDLFAVSMVCRTYQSWVLPMYFKRLGVTLPCDEESAVSILKPEAFRTLCLWRRSAFYSPPHALFCWFSSNARQAAIDSANLRRFLLSLKSTQVPQVIHLYIRTDMECQLLGAPPTLLSLRGVNLRPPLPSSLTVFHVEAPILMSQQLLFWAILTINSSPLVELHFLDLQLTASEWARLLPRLTAPQLESLRIDGSMTLNSLYNFLSRHGQIRVLHIGACLGRLLKPTSPSPPLPLLDFLSGPTSYLEHLLSNPHPNLTRLEISDYRSSTSGVLSRAAACRGLFSVCIAFPLDSADLDRLKCSGTLSLLSPLAALQCSHPRRETL</sequence>
<organism evidence="2 3">
    <name type="scientific">Grifola frondosa</name>
    <name type="common">Maitake</name>
    <name type="synonym">Polyporus frondosus</name>
    <dbReference type="NCBI Taxonomy" id="5627"/>
    <lineage>
        <taxon>Eukaryota</taxon>
        <taxon>Fungi</taxon>
        <taxon>Dikarya</taxon>
        <taxon>Basidiomycota</taxon>
        <taxon>Agaricomycotina</taxon>
        <taxon>Agaricomycetes</taxon>
        <taxon>Polyporales</taxon>
        <taxon>Grifolaceae</taxon>
        <taxon>Grifola</taxon>
    </lineage>
</organism>
<name>A0A1C7LTZ9_GRIFR</name>
<dbReference type="AlphaFoldDB" id="A0A1C7LTZ9"/>
<dbReference type="Proteomes" id="UP000092993">
    <property type="component" value="Unassembled WGS sequence"/>
</dbReference>
<feature type="domain" description="F-box" evidence="1">
    <location>
        <begin position="214"/>
        <end position="259"/>
    </location>
</feature>
<dbReference type="EMBL" id="LUGG01000022">
    <property type="protein sequence ID" value="OBZ68213.1"/>
    <property type="molecule type" value="Genomic_DNA"/>
</dbReference>
<dbReference type="InterPro" id="IPR001810">
    <property type="entry name" value="F-box_dom"/>
</dbReference>
<dbReference type="Gene3D" id="3.80.10.10">
    <property type="entry name" value="Ribonuclease Inhibitor"/>
    <property type="match status" value="1"/>
</dbReference>
<reference evidence="2 3" key="1">
    <citation type="submission" date="2016-03" db="EMBL/GenBank/DDBJ databases">
        <title>Whole genome sequencing of Grifola frondosa 9006-11.</title>
        <authorList>
            <person name="Min B."/>
            <person name="Park H."/>
            <person name="Kim J.-G."/>
            <person name="Cho H."/>
            <person name="Oh Y.-L."/>
            <person name="Kong W.-S."/>
            <person name="Choi I.-G."/>
        </authorList>
    </citation>
    <scope>NUCLEOTIDE SEQUENCE [LARGE SCALE GENOMIC DNA]</scope>
    <source>
        <strain evidence="2 3">9006-11</strain>
    </source>
</reference>
<keyword evidence="3" id="KW-1185">Reference proteome</keyword>
<dbReference type="SUPFAM" id="SSF81383">
    <property type="entry name" value="F-box domain"/>
    <property type="match status" value="1"/>
</dbReference>
<dbReference type="CDD" id="cd09917">
    <property type="entry name" value="F-box_SF"/>
    <property type="match status" value="1"/>
</dbReference>
<accession>A0A1C7LTZ9</accession>
<gene>
    <name evidence="2" type="ORF">A0H81_12044</name>
</gene>
<comment type="caution">
    <text evidence="2">The sequence shown here is derived from an EMBL/GenBank/DDBJ whole genome shotgun (WGS) entry which is preliminary data.</text>
</comment>
<proteinExistence type="predicted"/>
<evidence type="ECO:0000313" key="3">
    <source>
        <dbReference type="Proteomes" id="UP000092993"/>
    </source>
</evidence>
<dbReference type="InterPro" id="IPR036047">
    <property type="entry name" value="F-box-like_dom_sf"/>
</dbReference>
<dbReference type="OrthoDB" id="2625739at2759"/>